<feature type="domain" description="Terpene synthase metal-binding" evidence="5">
    <location>
        <begin position="294"/>
        <end position="528"/>
    </location>
</feature>
<evidence type="ECO:0000313" key="6">
    <source>
        <dbReference type="EMBL" id="PWA37275.1"/>
    </source>
</evidence>
<evidence type="ECO:0000256" key="2">
    <source>
        <dbReference type="ARBA" id="ARBA00022723"/>
    </source>
</evidence>
<accession>A0A2U1KKI6</accession>
<dbReference type="GO" id="GO:0000287">
    <property type="term" value="F:magnesium ion binding"/>
    <property type="evidence" value="ECO:0007669"/>
    <property type="project" value="InterPro"/>
</dbReference>
<dbReference type="Gene3D" id="1.50.10.130">
    <property type="entry name" value="Terpene synthase, N-terminal domain"/>
    <property type="match status" value="1"/>
</dbReference>
<dbReference type="Pfam" id="PF03936">
    <property type="entry name" value="Terpene_synth_C"/>
    <property type="match status" value="1"/>
</dbReference>
<dbReference type="GO" id="GO:0010333">
    <property type="term" value="F:terpene synthase activity"/>
    <property type="evidence" value="ECO:0007669"/>
    <property type="project" value="InterPro"/>
</dbReference>
<evidence type="ECO:0000259" key="4">
    <source>
        <dbReference type="Pfam" id="PF01397"/>
    </source>
</evidence>
<sequence>MALLCLSGSYLIYSNSFTRCTARHHICKPKHLTQGISNRVATVEPLGRRSANYEPSLWSFDQVQSLSSKYTGKNYVSRADSLKKIVKTMIHEVGNPSSALELVDDLQRLGIWYHFEDEISNVLEMIYRDFYDNEDKCSKMDMNFKALSFRLLRQHGYHVPQEIFHNFKEKIQNLKPYLHEDMVVMLNIYEASYYSCEDESIMDDARDFTAKYLKENHDSIDESISSLVSHALEFPLHWRIPREEAKWFIEFYEKRSGRNPTLIELAKLDFNMVQSIHLEDLKHASRWWRNTCWDKELPFARDRLMENYLWTVGVNYLPRFSLGRRTLTKVNAMITTIDDVYDVFGTIDELEKFTEVTNRWDINAVEELPDYMQICFIAFYNSINEIAYNTLTDTKFLILKYLKKGWVDLCNSYLKEAQWYESGYVPTLEEYLENAYVSISAPVILTHVNFLTTITSKEEILQFMETSENIVRYSSLILRLADDLGTSSHEMARGDVPKSIQCYMHESGASEDEARMHIKDLILETWKKFNKERQHVNSKIAREFTYCAMNLGRMAQFMYREGDGHGHLSDVTKSHVLSWLINPIQGM</sequence>
<dbReference type="FunFam" id="1.50.10.130:FF:000001">
    <property type="entry name" value="Isoprene synthase, chloroplastic"/>
    <property type="match status" value="1"/>
</dbReference>
<evidence type="ECO:0000256" key="3">
    <source>
        <dbReference type="ARBA" id="ARBA00022842"/>
    </source>
</evidence>
<name>A0A2U1KKI6_ARTAN</name>
<dbReference type="InterPro" id="IPR036965">
    <property type="entry name" value="Terpene_synth_N_sf"/>
</dbReference>
<comment type="caution">
    <text evidence="6">The sequence shown here is derived from an EMBL/GenBank/DDBJ whole genome shotgun (WGS) entry which is preliminary data.</text>
</comment>
<dbReference type="InterPro" id="IPR005630">
    <property type="entry name" value="Terpene_synthase_metal-bd"/>
</dbReference>
<dbReference type="CDD" id="cd00684">
    <property type="entry name" value="Terpene_cyclase_plant_C1"/>
    <property type="match status" value="1"/>
</dbReference>
<keyword evidence="7" id="KW-1185">Reference proteome</keyword>
<dbReference type="InterPro" id="IPR050148">
    <property type="entry name" value="Terpene_synthase-like"/>
</dbReference>
<dbReference type="Gene3D" id="1.10.600.10">
    <property type="entry name" value="Farnesyl Diphosphate Synthase"/>
    <property type="match status" value="1"/>
</dbReference>
<dbReference type="FunFam" id="1.10.600.10:FF:000007">
    <property type="entry name" value="Isoprene synthase, chloroplastic"/>
    <property type="match status" value="1"/>
</dbReference>
<comment type="cofactor">
    <cofactor evidence="1">
        <name>Mg(2+)</name>
        <dbReference type="ChEBI" id="CHEBI:18420"/>
    </cofactor>
</comment>
<dbReference type="InterPro" id="IPR008930">
    <property type="entry name" value="Terpenoid_cyclase/PrenylTrfase"/>
</dbReference>
<dbReference type="InterPro" id="IPR044814">
    <property type="entry name" value="Terpene_cyclase_plant_C1"/>
</dbReference>
<dbReference type="EMBL" id="PKPP01017015">
    <property type="protein sequence ID" value="PWA37275.1"/>
    <property type="molecule type" value="Genomic_DNA"/>
</dbReference>
<dbReference type="InterPro" id="IPR008949">
    <property type="entry name" value="Isoprenoid_synthase_dom_sf"/>
</dbReference>
<dbReference type="AlphaFoldDB" id="A0A2U1KKI6"/>
<dbReference type="SUPFAM" id="SSF48576">
    <property type="entry name" value="Terpenoid synthases"/>
    <property type="match status" value="1"/>
</dbReference>
<protein>
    <submittedName>
        <fullName evidence="6">1,8-cineole synthase</fullName>
    </submittedName>
</protein>
<dbReference type="STRING" id="35608.A0A2U1KKI6"/>
<feature type="domain" description="Terpene synthase N-terminal" evidence="4">
    <location>
        <begin position="59"/>
        <end position="232"/>
    </location>
</feature>
<dbReference type="Proteomes" id="UP000245207">
    <property type="component" value="Unassembled WGS sequence"/>
</dbReference>
<dbReference type="SFLD" id="SFLDG01019">
    <property type="entry name" value="Terpene_Cyclase_Like_1_C_Termi"/>
    <property type="match status" value="1"/>
</dbReference>
<proteinExistence type="predicted"/>
<dbReference type="InterPro" id="IPR034741">
    <property type="entry name" value="Terpene_cyclase-like_1_C"/>
</dbReference>
<reference evidence="6 7" key="1">
    <citation type="journal article" date="2018" name="Mol. Plant">
        <title>The genome of Artemisia annua provides insight into the evolution of Asteraceae family and artemisinin biosynthesis.</title>
        <authorList>
            <person name="Shen Q."/>
            <person name="Zhang L."/>
            <person name="Liao Z."/>
            <person name="Wang S."/>
            <person name="Yan T."/>
            <person name="Shi P."/>
            <person name="Liu M."/>
            <person name="Fu X."/>
            <person name="Pan Q."/>
            <person name="Wang Y."/>
            <person name="Lv Z."/>
            <person name="Lu X."/>
            <person name="Zhang F."/>
            <person name="Jiang W."/>
            <person name="Ma Y."/>
            <person name="Chen M."/>
            <person name="Hao X."/>
            <person name="Li L."/>
            <person name="Tang Y."/>
            <person name="Lv G."/>
            <person name="Zhou Y."/>
            <person name="Sun X."/>
            <person name="Brodelius P.E."/>
            <person name="Rose J.K.C."/>
            <person name="Tang K."/>
        </authorList>
    </citation>
    <scope>NUCLEOTIDE SEQUENCE [LARGE SCALE GENOMIC DNA]</scope>
    <source>
        <strain evidence="7">cv. Huhao1</strain>
        <tissue evidence="6">Leaf</tissue>
    </source>
</reference>
<dbReference type="PANTHER" id="PTHR31225:SF9">
    <property type="entry name" value="TERPENE SYNTHASE 10"/>
    <property type="match status" value="1"/>
</dbReference>
<evidence type="ECO:0000256" key="1">
    <source>
        <dbReference type="ARBA" id="ARBA00001946"/>
    </source>
</evidence>
<dbReference type="PANTHER" id="PTHR31225">
    <property type="entry name" value="OS04G0344100 PROTEIN-RELATED"/>
    <property type="match status" value="1"/>
</dbReference>
<organism evidence="6 7">
    <name type="scientific">Artemisia annua</name>
    <name type="common">Sweet wormwood</name>
    <dbReference type="NCBI Taxonomy" id="35608"/>
    <lineage>
        <taxon>Eukaryota</taxon>
        <taxon>Viridiplantae</taxon>
        <taxon>Streptophyta</taxon>
        <taxon>Embryophyta</taxon>
        <taxon>Tracheophyta</taxon>
        <taxon>Spermatophyta</taxon>
        <taxon>Magnoliopsida</taxon>
        <taxon>eudicotyledons</taxon>
        <taxon>Gunneridae</taxon>
        <taxon>Pentapetalae</taxon>
        <taxon>asterids</taxon>
        <taxon>campanulids</taxon>
        <taxon>Asterales</taxon>
        <taxon>Asteraceae</taxon>
        <taxon>Asteroideae</taxon>
        <taxon>Anthemideae</taxon>
        <taxon>Artemisiinae</taxon>
        <taxon>Artemisia</taxon>
    </lineage>
</organism>
<dbReference type="SFLD" id="SFLDS00005">
    <property type="entry name" value="Isoprenoid_Synthase_Type_I"/>
    <property type="match status" value="1"/>
</dbReference>
<evidence type="ECO:0000313" key="7">
    <source>
        <dbReference type="Proteomes" id="UP000245207"/>
    </source>
</evidence>
<dbReference type="GO" id="GO:0016102">
    <property type="term" value="P:diterpenoid biosynthetic process"/>
    <property type="evidence" value="ECO:0007669"/>
    <property type="project" value="InterPro"/>
</dbReference>
<dbReference type="SUPFAM" id="SSF48239">
    <property type="entry name" value="Terpenoid cyclases/Protein prenyltransferases"/>
    <property type="match status" value="1"/>
</dbReference>
<dbReference type="Pfam" id="PF01397">
    <property type="entry name" value="Terpene_synth"/>
    <property type="match status" value="1"/>
</dbReference>
<gene>
    <name evidence="6" type="ORF">CTI12_AA592370</name>
</gene>
<keyword evidence="3" id="KW-0460">Magnesium</keyword>
<keyword evidence="2" id="KW-0479">Metal-binding</keyword>
<dbReference type="OrthoDB" id="1936865at2759"/>
<evidence type="ECO:0000259" key="5">
    <source>
        <dbReference type="Pfam" id="PF03936"/>
    </source>
</evidence>
<dbReference type="InterPro" id="IPR001906">
    <property type="entry name" value="Terpene_synth_N"/>
</dbReference>